<organism evidence="9 10">
    <name type="scientific">Ancylostoma ceylanicum</name>
    <dbReference type="NCBI Taxonomy" id="53326"/>
    <lineage>
        <taxon>Eukaryota</taxon>
        <taxon>Metazoa</taxon>
        <taxon>Ecdysozoa</taxon>
        <taxon>Nematoda</taxon>
        <taxon>Chromadorea</taxon>
        <taxon>Rhabditida</taxon>
        <taxon>Rhabditina</taxon>
        <taxon>Rhabditomorpha</taxon>
        <taxon>Strongyloidea</taxon>
        <taxon>Ancylostomatidae</taxon>
        <taxon>Ancylostomatinae</taxon>
        <taxon>Ancylostoma</taxon>
    </lineage>
</organism>
<dbReference type="Gene3D" id="1.20.120.1100">
    <property type="match status" value="1"/>
</dbReference>
<dbReference type="EMBL" id="JARK01001341">
    <property type="protein sequence ID" value="EYC30414.1"/>
    <property type="molecule type" value="Genomic_DNA"/>
</dbReference>
<name>A0A016VS60_9BILA</name>
<dbReference type="Pfam" id="PF05823">
    <property type="entry name" value="Gp-FAR-1"/>
    <property type="match status" value="1"/>
</dbReference>
<evidence type="ECO:0000256" key="1">
    <source>
        <dbReference type="ARBA" id="ARBA00004613"/>
    </source>
</evidence>
<dbReference type="Proteomes" id="UP000024635">
    <property type="component" value="Unassembled WGS sequence"/>
</dbReference>
<reference evidence="10" key="1">
    <citation type="journal article" date="2015" name="Nat. Genet.">
        <title>The genome and transcriptome of the zoonotic hookworm Ancylostoma ceylanicum identify infection-specific gene families.</title>
        <authorList>
            <person name="Schwarz E.M."/>
            <person name="Hu Y."/>
            <person name="Antoshechkin I."/>
            <person name="Miller M.M."/>
            <person name="Sternberg P.W."/>
            <person name="Aroian R.V."/>
        </authorList>
    </citation>
    <scope>NUCLEOTIDE SEQUENCE</scope>
    <source>
        <strain evidence="10">HY135</strain>
    </source>
</reference>
<evidence type="ECO:0000313" key="9">
    <source>
        <dbReference type="EMBL" id="EYC30414.1"/>
    </source>
</evidence>
<evidence type="ECO:0000256" key="8">
    <source>
        <dbReference type="SAM" id="Phobius"/>
    </source>
</evidence>
<keyword evidence="6" id="KW-0175">Coiled coil</keyword>
<keyword evidence="10" id="KW-1185">Reference proteome</keyword>
<evidence type="ECO:0000256" key="4">
    <source>
        <dbReference type="ARBA" id="ARBA00022525"/>
    </source>
</evidence>
<keyword evidence="8" id="KW-0812">Transmembrane</keyword>
<dbReference type="GO" id="GO:0005576">
    <property type="term" value="C:extracellular region"/>
    <property type="evidence" value="ECO:0007669"/>
    <property type="project" value="UniProtKB-SubCell"/>
</dbReference>
<sequence>MQHMTTPTPQFQTRTGTKVPSYPFTMFLRLLVTATILFAYVSAFKLEDIPAQYRELMPERVKNFIAGLSEQEQATMEEIFENFHSYKNDQEVMAAFKAKSPGLAAKLEQFNSWFDQKAAALGPEARAYYNTLHEISQKIRAKFYGGQTPSNAEIKQAALEEITKYRALSAKAKAEFAKQFPILANLLTSDAVYKKIQALN</sequence>
<keyword evidence="4" id="KW-0964">Secreted</keyword>
<proteinExistence type="inferred from homology"/>
<comment type="similarity">
    <text evidence="2">Belongs to the fatty-acid and retinol-binding protein (FARBP) family.</text>
</comment>
<dbReference type="GO" id="GO:0008289">
    <property type="term" value="F:lipid binding"/>
    <property type="evidence" value="ECO:0007669"/>
    <property type="project" value="UniProtKB-KW"/>
</dbReference>
<dbReference type="PANTHER" id="PTHR31418">
    <property type="entry name" value="FATTY-ACID AND RETINOL-BINDING PROTEIN 1"/>
    <property type="match status" value="1"/>
</dbReference>
<gene>
    <name evidence="9" type="primary">Acey_s0005.g2641</name>
    <name evidence="9" type="ORF">Y032_0005g2641</name>
</gene>
<keyword evidence="8" id="KW-1133">Transmembrane helix</keyword>
<keyword evidence="8" id="KW-0472">Membrane</keyword>
<evidence type="ECO:0000256" key="3">
    <source>
        <dbReference type="ARBA" id="ARBA00017453"/>
    </source>
</evidence>
<keyword evidence="7" id="KW-0446">Lipid-binding</keyword>
<evidence type="ECO:0000256" key="6">
    <source>
        <dbReference type="ARBA" id="ARBA00023054"/>
    </source>
</evidence>
<dbReference type="OrthoDB" id="5808308at2759"/>
<evidence type="ECO:0000256" key="2">
    <source>
        <dbReference type="ARBA" id="ARBA00006648"/>
    </source>
</evidence>
<evidence type="ECO:0000256" key="5">
    <source>
        <dbReference type="ARBA" id="ARBA00022729"/>
    </source>
</evidence>
<protein>
    <recommendedName>
        <fullName evidence="3">Fatty-acid and retinol-binding protein 1</fullName>
    </recommendedName>
</protein>
<dbReference type="AlphaFoldDB" id="A0A016VS60"/>
<comment type="caution">
    <text evidence="9">The sequence shown here is derived from an EMBL/GenBank/DDBJ whole genome shotgun (WGS) entry which is preliminary data.</text>
</comment>
<accession>A0A016VS60</accession>
<dbReference type="InterPro" id="IPR008632">
    <property type="entry name" value="Gp-FAR-1"/>
</dbReference>
<feature type="transmembrane region" description="Helical" evidence="8">
    <location>
        <begin position="26"/>
        <end position="44"/>
    </location>
</feature>
<evidence type="ECO:0000313" key="10">
    <source>
        <dbReference type="Proteomes" id="UP000024635"/>
    </source>
</evidence>
<dbReference type="PANTHER" id="PTHR31418:SF7">
    <property type="entry name" value="FATTY-ACID AND RETINOL-BINDING PROTEIN 1"/>
    <property type="match status" value="1"/>
</dbReference>
<dbReference type="STRING" id="53326.A0A016VS60"/>
<evidence type="ECO:0000256" key="7">
    <source>
        <dbReference type="ARBA" id="ARBA00023121"/>
    </source>
</evidence>
<keyword evidence="5" id="KW-0732">Signal</keyword>
<comment type="subcellular location">
    <subcellularLocation>
        <location evidence="1">Secreted</location>
    </subcellularLocation>
</comment>